<organism evidence="1">
    <name type="scientific">Anguilla anguilla</name>
    <name type="common">European freshwater eel</name>
    <name type="synonym">Muraena anguilla</name>
    <dbReference type="NCBI Taxonomy" id="7936"/>
    <lineage>
        <taxon>Eukaryota</taxon>
        <taxon>Metazoa</taxon>
        <taxon>Chordata</taxon>
        <taxon>Craniata</taxon>
        <taxon>Vertebrata</taxon>
        <taxon>Euteleostomi</taxon>
        <taxon>Actinopterygii</taxon>
        <taxon>Neopterygii</taxon>
        <taxon>Teleostei</taxon>
        <taxon>Anguilliformes</taxon>
        <taxon>Anguillidae</taxon>
        <taxon>Anguilla</taxon>
    </lineage>
</organism>
<proteinExistence type="predicted"/>
<dbReference type="EMBL" id="GBXM01074535">
    <property type="protein sequence ID" value="JAH34042.1"/>
    <property type="molecule type" value="Transcribed_RNA"/>
</dbReference>
<evidence type="ECO:0000313" key="1">
    <source>
        <dbReference type="EMBL" id="JAH34042.1"/>
    </source>
</evidence>
<reference evidence="1" key="2">
    <citation type="journal article" date="2015" name="Fish Shellfish Immunol.">
        <title>Early steps in the European eel (Anguilla anguilla)-Vibrio vulnificus interaction in the gills: Role of the RtxA13 toxin.</title>
        <authorList>
            <person name="Callol A."/>
            <person name="Pajuelo D."/>
            <person name="Ebbesson L."/>
            <person name="Teles M."/>
            <person name="MacKenzie S."/>
            <person name="Amaro C."/>
        </authorList>
    </citation>
    <scope>NUCLEOTIDE SEQUENCE</scope>
</reference>
<reference evidence="1" key="1">
    <citation type="submission" date="2014-11" db="EMBL/GenBank/DDBJ databases">
        <authorList>
            <person name="Amaro Gonzalez C."/>
        </authorList>
    </citation>
    <scope>NUCLEOTIDE SEQUENCE</scope>
</reference>
<protein>
    <submittedName>
        <fullName evidence="1">Uncharacterized protein</fullName>
    </submittedName>
</protein>
<name>A0A0E9RYR7_ANGAN</name>
<accession>A0A0E9RYR7</accession>
<sequence>MFYKAVIRSRSALTLDQCYVHKAVIRSRRTLTLDQCLCS</sequence>
<dbReference type="AlphaFoldDB" id="A0A0E9RYR7"/>